<feature type="transmembrane region" description="Helical" evidence="10">
    <location>
        <begin position="7"/>
        <end position="28"/>
    </location>
</feature>
<dbReference type="GO" id="GO:0005886">
    <property type="term" value="C:plasma membrane"/>
    <property type="evidence" value="ECO:0007669"/>
    <property type="project" value="UniProtKB-SubCell"/>
</dbReference>
<evidence type="ECO:0000313" key="12">
    <source>
        <dbReference type="Proteomes" id="UP000052012"/>
    </source>
</evidence>
<evidence type="ECO:0000313" key="11">
    <source>
        <dbReference type="EMBL" id="KRM68402.1"/>
    </source>
</evidence>
<proteinExistence type="inferred from homology"/>
<keyword evidence="3" id="KW-1003">Cell membrane</keyword>
<dbReference type="InterPro" id="IPR012902">
    <property type="entry name" value="N_methyl_site"/>
</dbReference>
<dbReference type="NCBIfam" id="TIGR02532">
    <property type="entry name" value="IV_pilin_GFxxxE"/>
    <property type="match status" value="1"/>
</dbReference>
<comment type="similarity">
    <text evidence="9">Belongs to the ComGC family.</text>
</comment>
<dbReference type="GO" id="GO:0015628">
    <property type="term" value="P:protein secretion by the type II secretion system"/>
    <property type="evidence" value="ECO:0007669"/>
    <property type="project" value="InterPro"/>
</dbReference>
<dbReference type="InterPro" id="IPR000983">
    <property type="entry name" value="Bac_GSPG_pilin"/>
</dbReference>
<dbReference type="InterPro" id="IPR045584">
    <property type="entry name" value="Pilin-like"/>
</dbReference>
<comment type="subcellular location">
    <subcellularLocation>
        <location evidence="1">Cell membrane</location>
        <topology evidence="1">Single-pass membrane protein</topology>
    </subcellularLocation>
    <subcellularLocation>
        <location evidence="2">Cell surface</location>
    </subcellularLocation>
</comment>
<dbReference type="NCBIfam" id="NF040999">
    <property type="entry name" value="pilin_ComGC"/>
    <property type="match status" value="1"/>
</dbReference>
<evidence type="ECO:0000256" key="2">
    <source>
        <dbReference type="ARBA" id="ARBA00004241"/>
    </source>
</evidence>
<keyword evidence="5 10" id="KW-0812">Transmembrane</keyword>
<reference evidence="11 12" key="1">
    <citation type="journal article" date="2015" name="Genome Announc.">
        <title>Expanding the biotechnology potential of lactobacilli through comparative genomics of 213 strains and associated genera.</title>
        <authorList>
            <person name="Sun Z."/>
            <person name="Harris H.M."/>
            <person name="McCann A."/>
            <person name="Guo C."/>
            <person name="Argimon S."/>
            <person name="Zhang W."/>
            <person name="Yang X."/>
            <person name="Jeffery I.B."/>
            <person name="Cooney J.C."/>
            <person name="Kagawa T.F."/>
            <person name="Liu W."/>
            <person name="Song Y."/>
            <person name="Salvetti E."/>
            <person name="Wrobel A."/>
            <person name="Rasinkangas P."/>
            <person name="Parkhill J."/>
            <person name="Rea M.C."/>
            <person name="O'Sullivan O."/>
            <person name="Ritari J."/>
            <person name="Douillard F.P."/>
            <person name="Paul Ross R."/>
            <person name="Yang R."/>
            <person name="Briner A.E."/>
            <person name="Felis G.E."/>
            <person name="de Vos W.M."/>
            <person name="Barrangou R."/>
            <person name="Klaenhammer T.R."/>
            <person name="Caufield P.W."/>
            <person name="Cui Y."/>
            <person name="Zhang H."/>
            <person name="O'Toole P.W."/>
        </authorList>
    </citation>
    <scope>NUCLEOTIDE SEQUENCE [LARGE SCALE GENOMIC DNA]</scope>
    <source>
        <strain evidence="11 12">DSM 23829</strain>
    </source>
</reference>
<evidence type="ECO:0000256" key="4">
    <source>
        <dbReference type="ARBA" id="ARBA00022481"/>
    </source>
</evidence>
<comment type="caution">
    <text evidence="11">The sequence shown here is derived from an EMBL/GenBank/DDBJ whole genome shotgun (WGS) entry which is preliminary data.</text>
</comment>
<dbReference type="GO" id="GO:0015627">
    <property type="term" value="C:type II protein secretion system complex"/>
    <property type="evidence" value="ECO:0007669"/>
    <property type="project" value="InterPro"/>
</dbReference>
<keyword evidence="7 10" id="KW-0472">Membrane</keyword>
<keyword evidence="8" id="KW-0178">Competence</keyword>
<evidence type="ECO:0000256" key="8">
    <source>
        <dbReference type="ARBA" id="ARBA00023287"/>
    </source>
</evidence>
<dbReference type="GO" id="GO:0030420">
    <property type="term" value="P:establishment of competence for transformation"/>
    <property type="evidence" value="ECO:0007669"/>
    <property type="project" value="UniProtKB-KW"/>
</dbReference>
<keyword evidence="4" id="KW-0488">Methylation</keyword>
<accession>A0A0R2APJ4</accession>
<keyword evidence="12" id="KW-1185">Reference proteome</keyword>
<dbReference type="Pfam" id="PF07963">
    <property type="entry name" value="N_methyl"/>
    <property type="match status" value="1"/>
</dbReference>
<evidence type="ECO:0000256" key="7">
    <source>
        <dbReference type="ARBA" id="ARBA00023136"/>
    </source>
</evidence>
<dbReference type="Gene3D" id="3.30.700.10">
    <property type="entry name" value="Glycoprotein, Type 4 Pilin"/>
    <property type="match status" value="1"/>
</dbReference>
<evidence type="ECO:0000256" key="5">
    <source>
        <dbReference type="ARBA" id="ARBA00022692"/>
    </source>
</evidence>
<name>A0A0R2APJ4_9LACO</name>
<keyword evidence="6 10" id="KW-1133">Transmembrane helix</keyword>
<dbReference type="PIRSF" id="PIRSF029928">
    <property type="entry name" value="Late_competence_ComGC"/>
    <property type="match status" value="1"/>
</dbReference>
<sequence>MHKTKKAFTLIEMTIVLFIISLLILIIVPNLSAQKNKANKIHSNAMTLVIQNQIDSYLDDDKDKKVDFEMLQKDGYLTEKQINNAKKMGLTIKDNKVLNDKS</sequence>
<dbReference type="OrthoDB" id="2248894at2"/>
<gene>
    <name evidence="11" type="ORF">FD06_GL001181</name>
</gene>
<evidence type="ECO:0008006" key="13">
    <source>
        <dbReference type="Google" id="ProtNLM"/>
    </source>
</evidence>
<evidence type="ECO:0000256" key="3">
    <source>
        <dbReference type="ARBA" id="ARBA00022475"/>
    </source>
</evidence>
<dbReference type="AlphaFoldDB" id="A0A0R2APJ4"/>
<dbReference type="SUPFAM" id="SSF54523">
    <property type="entry name" value="Pili subunits"/>
    <property type="match status" value="1"/>
</dbReference>
<dbReference type="GO" id="GO:0009986">
    <property type="term" value="C:cell surface"/>
    <property type="evidence" value="ECO:0007669"/>
    <property type="project" value="UniProtKB-SubCell"/>
</dbReference>
<dbReference type="EMBL" id="AYYQ01000027">
    <property type="protein sequence ID" value="KRM68402.1"/>
    <property type="molecule type" value="Genomic_DNA"/>
</dbReference>
<dbReference type="InterPro" id="IPR016940">
    <property type="entry name" value="ComGC"/>
</dbReference>
<evidence type="ECO:0000256" key="6">
    <source>
        <dbReference type="ARBA" id="ARBA00022989"/>
    </source>
</evidence>
<protein>
    <recommendedName>
        <fullName evidence="13">Competence protein ComGC</fullName>
    </recommendedName>
</protein>
<evidence type="ECO:0000256" key="10">
    <source>
        <dbReference type="SAM" id="Phobius"/>
    </source>
</evidence>
<dbReference type="PATRIC" id="fig|1423781.4.peg.1223"/>
<dbReference type="PRINTS" id="PR00813">
    <property type="entry name" value="BCTERIALGSPG"/>
</dbReference>
<evidence type="ECO:0000256" key="9">
    <source>
        <dbReference type="ARBA" id="ARBA00043982"/>
    </source>
</evidence>
<dbReference type="RefSeq" id="WP_082605279.1">
    <property type="nucleotide sequence ID" value="NZ_AYYQ01000027.1"/>
</dbReference>
<organism evidence="11 12">
    <name type="scientific">Apilactobacillus ozensis DSM 23829 = JCM 17196</name>
    <dbReference type="NCBI Taxonomy" id="1423781"/>
    <lineage>
        <taxon>Bacteria</taxon>
        <taxon>Bacillati</taxon>
        <taxon>Bacillota</taxon>
        <taxon>Bacilli</taxon>
        <taxon>Lactobacillales</taxon>
        <taxon>Lactobacillaceae</taxon>
        <taxon>Apilactobacillus</taxon>
    </lineage>
</organism>
<evidence type="ECO:0000256" key="1">
    <source>
        <dbReference type="ARBA" id="ARBA00004162"/>
    </source>
</evidence>
<dbReference type="Proteomes" id="UP000052012">
    <property type="component" value="Unassembled WGS sequence"/>
</dbReference>
<dbReference type="STRING" id="1423781.FD06_GL001181"/>